<dbReference type="KEGG" id="pvk:EPZ47_21270"/>
<dbReference type="PANTHER" id="PTHR35191:SF1">
    <property type="entry name" value="PROPHAGE SIDE TAIL FIBER PROTEIN HOMOLOG STFQ-RELATED"/>
    <property type="match status" value="1"/>
</dbReference>
<dbReference type="InterPro" id="IPR054075">
    <property type="entry name" value="Gp53-like_C"/>
</dbReference>
<dbReference type="OrthoDB" id="9810174at2"/>
<evidence type="ECO:0000259" key="2">
    <source>
        <dbReference type="Pfam" id="PF21882"/>
    </source>
</evidence>
<dbReference type="RefSeq" id="WP_135846595.1">
    <property type="nucleotide sequence ID" value="NZ_CP035088.1"/>
</dbReference>
<name>A0A4P7PJW1_9PSED</name>
<dbReference type="InterPro" id="IPR051934">
    <property type="entry name" value="Phage_Tail_Fiber_Structural"/>
</dbReference>
<organism evidence="3 4">
    <name type="scientific">Pseudomonas viciae</name>
    <dbReference type="NCBI Taxonomy" id="2505979"/>
    <lineage>
        <taxon>Bacteria</taxon>
        <taxon>Pseudomonadati</taxon>
        <taxon>Pseudomonadota</taxon>
        <taxon>Gammaproteobacteria</taxon>
        <taxon>Pseudomonadales</taxon>
        <taxon>Pseudomonadaceae</taxon>
        <taxon>Pseudomonas</taxon>
    </lineage>
</organism>
<accession>A0A4P7PJW1</accession>
<dbReference type="AlphaFoldDB" id="A0A4P7PJW1"/>
<reference evidence="3 4" key="1">
    <citation type="journal article" date="2019" name="Front. Microbiol.">
        <title>In silico and Genetic Analyses of Cyclic Lipopeptide Synthetic Gene Clusters in Pseudomonas sp. 11K1.</title>
        <authorList>
            <person name="Zhao H."/>
            <person name="Liu Y.P."/>
            <person name="Zhang L.Q."/>
        </authorList>
    </citation>
    <scope>NUCLEOTIDE SEQUENCE [LARGE SCALE GENOMIC DNA]</scope>
    <source>
        <strain evidence="3 4">11K1</strain>
    </source>
</reference>
<dbReference type="Pfam" id="PF12571">
    <property type="entry name" value="Phage_tail_fib"/>
    <property type="match status" value="1"/>
</dbReference>
<dbReference type="Proteomes" id="UP000296468">
    <property type="component" value="Chromosome"/>
</dbReference>
<evidence type="ECO:0000313" key="3">
    <source>
        <dbReference type="EMBL" id="QBZ91128.1"/>
    </source>
</evidence>
<evidence type="ECO:0000259" key="1">
    <source>
        <dbReference type="Pfam" id="PF12571"/>
    </source>
</evidence>
<feature type="domain" description="Phage tail fibre protein N-terminal" evidence="1">
    <location>
        <begin position="6"/>
        <end position="152"/>
    </location>
</feature>
<sequence length="656" mass="67742">MIDQTSQFFAILTNVGAAKLANANALGVPWKLTEMGVGDANDTDPIPSAAQTSLINEWRRRPLNQLFIDPVNPAVIVAEQVIPADEGGRWIREIALYDADRDLVAVANCPPSFKPIMSQGSGRTQIVRMNIIVSSTGNITLKIDPSVVLATREFVERRIQEELYKLDNKQSVRVATTANIALTGLQTVDGISLLAGDRVLVKNQTVSKDNGIYIVGVAAWQRAPDADSNAEVTSAMILSVEQGATLADTRWQLVTDGAIVLGTTALTFQNITQGFAPINSPALINPTANTPPQFDSSTRVQTTAFAKRMGVEYSGFAPLTASTALGVSSVGGMVVGASTTPINITLPPTAGVPDGATVEVVASGVGAVTVLAAGLDVLASPVAGVITVVLSVGDSAEFVKVSNTWRLRGGSVALKYAAVLSGPNWTSPAQFASDKSFATTEFVKRMGVEWSGFTSVSASTVLGNSSVGGIVSASSSTAINVILPPTGPVGPGAMIMVLSGGAGAVTLQASNGEQITNASSSAITIVLGQGDFAILTRLTGEWRLVGGTALLKFSNVFAAIFGSTANQVLPSGWTFKIGHASTDTATGTVPVTFPVAFPNACMYVGAIYAGASTAPNPAVCQSGIPTRTGFTGFITNVTNNAPAVTVGGYNWLAIGY</sequence>
<gene>
    <name evidence="3" type="ORF">EPZ47_21270</name>
</gene>
<dbReference type="Pfam" id="PF21882">
    <property type="entry name" value="Gp53-like_C"/>
    <property type="match status" value="1"/>
</dbReference>
<feature type="domain" description="Putative tail fiber protein gp53-like C-terminal" evidence="2">
    <location>
        <begin position="569"/>
        <end position="656"/>
    </location>
</feature>
<dbReference type="InterPro" id="IPR022225">
    <property type="entry name" value="Phage_tail_fibre_N"/>
</dbReference>
<protein>
    <submittedName>
        <fullName evidence="3">Phage tail protein</fullName>
    </submittedName>
</protein>
<dbReference type="Gene3D" id="2.60.40.3940">
    <property type="match status" value="1"/>
</dbReference>
<proteinExistence type="predicted"/>
<dbReference type="EMBL" id="CP035088">
    <property type="protein sequence ID" value="QBZ91128.1"/>
    <property type="molecule type" value="Genomic_DNA"/>
</dbReference>
<dbReference type="PANTHER" id="PTHR35191">
    <property type="entry name" value="PROPHAGE SIDE TAIL FIBER PROTEIN HOMOLOG STFQ-RELATED"/>
    <property type="match status" value="1"/>
</dbReference>
<evidence type="ECO:0000313" key="4">
    <source>
        <dbReference type="Proteomes" id="UP000296468"/>
    </source>
</evidence>